<dbReference type="EMBL" id="BRPL01000002">
    <property type="protein sequence ID" value="GLB46035.1"/>
    <property type="molecule type" value="Genomic_DNA"/>
</dbReference>
<gene>
    <name evidence="2" type="ORF">WR164_00140</name>
</gene>
<dbReference type="SUPFAM" id="SSF51735">
    <property type="entry name" value="NAD(P)-binding Rossmann-fold domains"/>
    <property type="match status" value="1"/>
</dbReference>
<comment type="caution">
    <text evidence="2">The sequence shown here is derived from an EMBL/GenBank/DDBJ whole genome shotgun (WGS) entry which is preliminary data.</text>
</comment>
<proteinExistence type="predicted"/>
<name>A0A9W6AZV2_9LACO</name>
<keyword evidence="3" id="KW-1185">Reference proteome</keyword>
<organism evidence="2 3">
    <name type="scientific">Philodulcilactobacillus myokoensis</name>
    <dbReference type="NCBI Taxonomy" id="2929573"/>
    <lineage>
        <taxon>Bacteria</taxon>
        <taxon>Bacillati</taxon>
        <taxon>Bacillota</taxon>
        <taxon>Bacilli</taxon>
        <taxon>Lactobacillales</taxon>
        <taxon>Lactobacillaceae</taxon>
        <taxon>Philodulcilactobacillus</taxon>
    </lineage>
</organism>
<sequence>MEKVLILGDGKLAEQLTHQFDSSDQLNVQRLAKVDFTKKESYQKALNQVNVIVSLLGPLDVDLDFEALFDAIREVQPPVKQFVMLSTAGIDHEVNGQLTYPNVSNVKEYLNQQRYAAKVLDESEISYTILRPTQIVKQTSGYLKIIPEGAPVSVGKVSIDSIISIINQIVLQKKFIGESLGMIDQ</sequence>
<protein>
    <recommendedName>
        <fullName evidence="1">NAD(P)-binding domain-containing protein</fullName>
    </recommendedName>
</protein>
<dbReference type="InterPro" id="IPR016040">
    <property type="entry name" value="NAD(P)-bd_dom"/>
</dbReference>
<dbReference type="Proteomes" id="UP001144204">
    <property type="component" value="Unassembled WGS sequence"/>
</dbReference>
<dbReference type="Pfam" id="PF13460">
    <property type="entry name" value="NAD_binding_10"/>
    <property type="match status" value="1"/>
</dbReference>
<dbReference type="InterPro" id="IPR036291">
    <property type="entry name" value="NAD(P)-bd_dom_sf"/>
</dbReference>
<evidence type="ECO:0000313" key="3">
    <source>
        <dbReference type="Proteomes" id="UP001144204"/>
    </source>
</evidence>
<feature type="domain" description="NAD(P)-binding" evidence="1">
    <location>
        <begin position="30"/>
        <end position="167"/>
    </location>
</feature>
<dbReference type="RefSeq" id="WP_286135496.1">
    <property type="nucleotide sequence ID" value="NZ_BRPL01000002.1"/>
</dbReference>
<reference evidence="2" key="2">
    <citation type="journal article" date="2023" name="PLoS ONE">
        <title>Philodulcilactobacillus myokoensis gen. nov., sp. nov., a fructophilic, acidophilic, and agar-phobic lactic acid bacterium isolated from fermented vegetable extracts.</title>
        <authorList>
            <person name="Kouya T."/>
            <person name="Ishiyama Y."/>
            <person name="Ohashi S."/>
            <person name="Kumakubo R."/>
            <person name="Yamazaki T."/>
            <person name="Otaki T."/>
        </authorList>
    </citation>
    <scope>NUCLEOTIDE SEQUENCE</scope>
    <source>
        <strain evidence="2">WR16-4</strain>
    </source>
</reference>
<evidence type="ECO:0000259" key="1">
    <source>
        <dbReference type="Pfam" id="PF13460"/>
    </source>
</evidence>
<reference evidence="2" key="1">
    <citation type="submission" date="2022-07" db="EMBL/GenBank/DDBJ databases">
        <authorList>
            <person name="Kouya T."/>
            <person name="Ishiyama Y."/>
        </authorList>
    </citation>
    <scope>NUCLEOTIDE SEQUENCE</scope>
    <source>
        <strain evidence="2">WR16-4</strain>
    </source>
</reference>
<dbReference type="Gene3D" id="3.40.50.720">
    <property type="entry name" value="NAD(P)-binding Rossmann-like Domain"/>
    <property type="match status" value="1"/>
</dbReference>
<dbReference type="AlphaFoldDB" id="A0A9W6AZV2"/>
<accession>A0A9W6AZV2</accession>
<evidence type="ECO:0000313" key="2">
    <source>
        <dbReference type="EMBL" id="GLB46035.1"/>
    </source>
</evidence>